<feature type="region of interest" description="Disordered" evidence="1">
    <location>
        <begin position="55"/>
        <end position="104"/>
    </location>
</feature>
<evidence type="ECO:0000256" key="2">
    <source>
        <dbReference type="SAM" id="Phobius"/>
    </source>
</evidence>
<sequence>MDEVMDTIVDFVRVRQLNIAVAALITLFYLMYQYRGYFFKSLGDDDLDHHGCRLSRSRSRSLHRSRSRSRTKGNYHEYKIGDSKHRRGRKPTRRCPDCSLCNSE</sequence>
<reference evidence="3 4" key="1">
    <citation type="journal article" date="2011" name="Cell">
        <title>The monarch butterfly genome yields insights into long-distance migration.</title>
        <authorList>
            <person name="Zhan S."/>
            <person name="Merlin C."/>
            <person name="Boore J.L."/>
            <person name="Reppert S.M."/>
        </authorList>
    </citation>
    <scope>NUCLEOTIDE SEQUENCE [LARGE SCALE GENOMIC DNA]</scope>
    <source>
        <strain evidence="3">F-2</strain>
    </source>
</reference>
<keyword evidence="2" id="KW-1133">Transmembrane helix</keyword>
<gene>
    <name evidence="3" type="ORF">KGM_211522</name>
</gene>
<proteinExistence type="predicted"/>
<dbReference type="Proteomes" id="UP000007151">
    <property type="component" value="Unassembled WGS sequence"/>
</dbReference>
<keyword evidence="4" id="KW-1185">Reference proteome</keyword>
<evidence type="ECO:0000313" key="3">
    <source>
        <dbReference type="EMBL" id="OWR41533.1"/>
    </source>
</evidence>
<dbReference type="EMBL" id="AGBW02014520">
    <property type="protein sequence ID" value="OWR41533.1"/>
    <property type="molecule type" value="Genomic_DNA"/>
</dbReference>
<dbReference type="eggNOG" id="ENOG502TCMT">
    <property type="taxonomic scope" value="Eukaryota"/>
</dbReference>
<feature type="compositionally biased region" description="Basic residues" evidence="1">
    <location>
        <begin position="55"/>
        <end position="73"/>
    </location>
</feature>
<protein>
    <submittedName>
        <fullName evidence="3">Uncharacterized protein</fullName>
    </submittedName>
</protein>
<accession>A0A212EJ55</accession>
<keyword evidence="2" id="KW-0812">Transmembrane</keyword>
<evidence type="ECO:0000256" key="1">
    <source>
        <dbReference type="SAM" id="MobiDB-lite"/>
    </source>
</evidence>
<name>A0A212EJ55_DANPL</name>
<dbReference type="KEGG" id="dpl:KGM_211522"/>
<comment type="caution">
    <text evidence="3">The sequence shown here is derived from an EMBL/GenBank/DDBJ whole genome shotgun (WGS) entry which is preliminary data.</text>
</comment>
<organism evidence="3 4">
    <name type="scientific">Danaus plexippus plexippus</name>
    <dbReference type="NCBI Taxonomy" id="278856"/>
    <lineage>
        <taxon>Eukaryota</taxon>
        <taxon>Metazoa</taxon>
        <taxon>Ecdysozoa</taxon>
        <taxon>Arthropoda</taxon>
        <taxon>Hexapoda</taxon>
        <taxon>Insecta</taxon>
        <taxon>Pterygota</taxon>
        <taxon>Neoptera</taxon>
        <taxon>Endopterygota</taxon>
        <taxon>Lepidoptera</taxon>
        <taxon>Glossata</taxon>
        <taxon>Ditrysia</taxon>
        <taxon>Papilionoidea</taxon>
        <taxon>Nymphalidae</taxon>
        <taxon>Danainae</taxon>
        <taxon>Danaini</taxon>
        <taxon>Danaina</taxon>
        <taxon>Danaus</taxon>
        <taxon>Danaus</taxon>
    </lineage>
</organism>
<feature type="transmembrane region" description="Helical" evidence="2">
    <location>
        <begin position="12"/>
        <end position="32"/>
    </location>
</feature>
<dbReference type="AlphaFoldDB" id="A0A212EJ55"/>
<dbReference type="OrthoDB" id="6922674at2759"/>
<feature type="compositionally biased region" description="Basic residues" evidence="1">
    <location>
        <begin position="84"/>
        <end position="93"/>
    </location>
</feature>
<evidence type="ECO:0000313" key="4">
    <source>
        <dbReference type="Proteomes" id="UP000007151"/>
    </source>
</evidence>
<feature type="compositionally biased region" description="Basic and acidic residues" evidence="1">
    <location>
        <begin position="74"/>
        <end position="83"/>
    </location>
</feature>
<keyword evidence="2" id="KW-0472">Membrane</keyword>